<dbReference type="Proteomes" id="UP001162992">
    <property type="component" value="Chromosome 10"/>
</dbReference>
<evidence type="ECO:0000313" key="2">
    <source>
        <dbReference type="Proteomes" id="UP001162992"/>
    </source>
</evidence>
<dbReference type="EMBL" id="CM055101">
    <property type="protein sequence ID" value="KAJ7541762.1"/>
    <property type="molecule type" value="Genomic_DNA"/>
</dbReference>
<comment type="caution">
    <text evidence="1">The sequence shown here is derived from an EMBL/GenBank/DDBJ whole genome shotgun (WGS) entry which is preliminary data.</text>
</comment>
<keyword evidence="2" id="KW-1185">Reference proteome</keyword>
<reference evidence="2" key="1">
    <citation type="journal article" date="2024" name="Proc. Natl. Acad. Sci. U.S.A.">
        <title>Extraordinary preservation of gene collinearity over three hundred million years revealed in homosporous lycophytes.</title>
        <authorList>
            <person name="Li C."/>
            <person name="Wickell D."/>
            <person name="Kuo L.Y."/>
            <person name="Chen X."/>
            <person name="Nie B."/>
            <person name="Liao X."/>
            <person name="Peng D."/>
            <person name="Ji J."/>
            <person name="Jenkins J."/>
            <person name="Williams M."/>
            <person name="Shu S."/>
            <person name="Plott C."/>
            <person name="Barry K."/>
            <person name="Rajasekar S."/>
            <person name="Grimwood J."/>
            <person name="Han X."/>
            <person name="Sun S."/>
            <person name="Hou Z."/>
            <person name="He W."/>
            <person name="Dai G."/>
            <person name="Sun C."/>
            <person name="Schmutz J."/>
            <person name="Leebens-Mack J.H."/>
            <person name="Li F.W."/>
            <person name="Wang L."/>
        </authorList>
    </citation>
    <scope>NUCLEOTIDE SEQUENCE [LARGE SCALE GENOMIC DNA]</scope>
    <source>
        <strain evidence="2">cv. PW_Plant_1</strain>
    </source>
</reference>
<sequence>MTRSFFFGGLGDVFIRSYMTRFILGSWIHSVLLHMFWYVKTFFFLSCALFSSYELVAAFFCLEACCQFSTVSPCSFTYFSSLWARFFVVCFRLLGFTSLRCSSCLWFASLSLALSNVS</sequence>
<name>A0ACC2CIG9_DIPCM</name>
<accession>A0ACC2CIG9</accession>
<proteinExistence type="predicted"/>
<gene>
    <name evidence="1" type="ORF">O6H91_10G075200</name>
</gene>
<organism evidence="1 2">
    <name type="scientific">Diphasiastrum complanatum</name>
    <name type="common">Issler's clubmoss</name>
    <name type="synonym">Lycopodium complanatum</name>
    <dbReference type="NCBI Taxonomy" id="34168"/>
    <lineage>
        <taxon>Eukaryota</taxon>
        <taxon>Viridiplantae</taxon>
        <taxon>Streptophyta</taxon>
        <taxon>Embryophyta</taxon>
        <taxon>Tracheophyta</taxon>
        <taxon>Lycopodiopsida</taxon>
        <taxon>Lycopodiales</taxon>
        <taxon>Lycopodiaceae</taxon>
        <taxon>Lycopodioideae</taxon>
        <taxon>Diphasiastrum</taxon>
    </lineage>
</organism>
<evidence type="ECO:0000313" key="1">
    <source>
        <dbReference type="EMBL" id="KAJ7541762.1"/>
    </source>
</evidence>
<protein>
    <submittedName>
        <fullName evidence="1">Uncharacterized protein</fullName>
    </submittedName>
</protein>